<protein>
    <submittedName>
        <fullName evidence="2">Uncharacterized protein</fullName>
    </submittedName>
</protein>
<gene>
    <name evidence="2" type="ORF">OESDEN_20901</name>
</gene>
<accession>A0A0B1S7F3</accession>
<dbReference type="Proteomes" id="UP000053660">
    <property type="component" value="Unassembled WGS sequence"/>
</dbReference>
<dbReference type="EMBL" id="KN604926">
    <property type="protein sequence ID" value="KHJ79452.1"/>
    <property type="molecule type" value="Genomic_DNA"/>
</dbReference>
<organism evidence="2 3">
    <name type="scientific">Oesophagostomum dentatum</name>
    <name type="common">Nodular worm</name>
    <dbReference type="NCBI Taxonomy" id="61180"/>
    <lineage>
        <taxon>Eukaryota</taxon>
        <taxon>Metazoa</taxon>
        <taxon>Ecdysozoa</taxon>
        <taxon>Nematoda</taxon>
        <taxon>Chromadorea</taxon>
        <taxon>Rhabditida</taxon>
        <taxon>Rhabditina</taxon>
        <taxon>Rhabditomorpha</taxon>
        <taxon>Strongyloidea</taxon>
        <taxon>Strongylidae</taxon>
        <taxon>Oesophagostomum</taxon>
    </lineage>
</organism>
<feature type="non-terminal residue" evidence="2">
    <location>
        <position position="1"/>
    </location>
</feature>
<proteinExistence type="predicted"/>
<dbReference type="AlphaFoldDB" id="A0A0B1S7F3"/>
<feature type="compositionally biased region" description="Low complexity" evidence="1">
    <location>
        <begin position="75"/>
        <end position="94"/>
    </location>
</feature>
<feature type="region of interest" description="Disordered" evidence="1">
    <location>
        <begin position="75"/>
        <end position="122"/>
    </location>
</feature>
<evidence type="ECO:0000313" key="3">
    <source>
        <dbReference type="Proteomes" id="UP000053660"/>
    </source>
</evidence>
<reference evidence="2 3" key="1">
    <citation type="submission" date="2014-03" db="EMBL/GenBank/DDBJ databases">
        <title>Draft genome of the hookworm Oesophagostomum dentatum.</title>
        <authorList>
            <person name="Mitreva M."/>
        </authorList>
    </citation>
    <scope>NUCLEOTIDE SEQUENCE [LARGE SCALE GENOMIC DNA]</scope>
    <source>
        <strain evidence="2 3">OD-Hann</strain>
    </source>
</reference>
<name>A0A0B1S7F3_OESDE</name>
<feature type="region of interest" description="Disordered" evidence="1">
    <location>
        <begin position="1"/>
        <end position="62"/>
    </location>
</feature>
<keyword evidence="3" id="KW-1185">Reference proteome</keyword>
<feature type="compositionally biased region" description="Basic and acidic residues" evidence="1">
    <location>
        <begin position="1"/>
        <end position="15"/>
    </location>
</feature>
<sequence>LSPEILDRQPEHELPSRPVSRLVAAPPAPQEVGPPAERSKPVAIGAPGTIPGTKIPRPPMVDEPIKTTVKQTTITTTTTSTTVIPPTTESSVDSSDSEEKDNEKIDFPTPFGSRLPSNQAPLNLLDELDYEETSTATTTRRRFVYVTKKPRVYF</sequence>
<evidence type="ECO:0000256" key="1">
    <source>
        <dbReference type="SAM" id="MobiDB-lite"/>
    </source>
</evidence>
<evidence type="ECO:0000313" key="2">
    <source>
        <dbReference type="EMBL" id="KHJ79452.1"/>
    </source>
</evidence>